<organism evidence="2 3">
    <name type="scientific">Elaeophora elaphi</name>
    <dbReference type="NCBI Taxonomy" id="1147741"/>
    <lineage>
        <taxon>Eukaryota</taxon>
        <taxon>Metazoa</taxon>
        <taxon>Ecdysozoa</taxon>
        <taxon>Nematoda</taxon>
        <taxon>Chromadorea</taxon>
        <taxon>Rhabditida</taxon>
        <taxon>Spirurina</taxon>
        <taxon>Spiruromorpha</taxon>
        <taxon>Filarioidea</taxon>
        <taxon>Onchocercidae</taxon>
        <taxon>Elaeophora</taxon>
    </lineage>
</organism>
<accession>A0A0R3RT58</accession>
<feature type="region of interest" description="Disordered" evidence="1">
    <location>
        <begin position="82"/>
        <end position="120"/>
    </location>
</feature>
<keyword evidence="2" id="KW-1185">Reference proteome</keyword>
<feature type="compositionally biased region" description="Acidic residues" evidence="1">
    <location>
        <begin position="89"/>
        <end position="102"/>
    </location>
</feature>
<dbReference type="WBParaSite" id="EEL_0000512301-mRNA-1">
    <property type="protein sequence ID" value="EEL_0000512301-mRNA-1"/>
    <property type="gene ID" value="EEL_0000512301"/>
</dbReference>
<feature type="region of interest" description="Disordered" evidence="1">
    <location>
        <begin position="1"/>
        <end position="41"/>
    </location>
</feature>
<reference evidence="3" key="1">
    <citation type="submission" date="2017-02" db="UniProtKB">
        <authorList>
            <consortium name="WormBaseParasite"/>
        </authorList>
    </citation>
    <scope>IDENTIFICATION</scope>
</reference>
<name>A0A0R3RT58_9BILA</name>
<sequence length="120" mass="13642">MRTPSDTLKTSTQSLITQNEDEMVEDEDEMSDTKSKYLPPGADLPCECIFENGRIQLMSALCPEHGYLVRRRENSGLYFEIPGYIGRNEDDDMNDSGEDEMSEDKQDSESLSTSDEEKND</sequence>
<feature type="compositionally biased region" description="Acidic residues" evidence="1">
    <location>
        <begin position="19"/>
        <end position="30"/>
    </location>
</feature>
<evidence type="ECO:0000313" key="3">
    <source>
        <dbReference type="WBParaSite" id="EEL_0000512301-mRNA-1"/>
    </source>
</evidence>
<proteinExistence type="predicted"/>
<protein>
    <submittedName>
        <fullName evidence="3">Rieske domain-containing protein</fullName>
    </submittedName>
</protein>
<feature type="compositionally biased region" description="Polar residues" evidence="1">
    <location>
        <begin position="1"/>
        <end position="18"/>
    </location>
</feature>
<dbReference type="AlphaFoldDB" id="A0A0R3RT58"/>
<dbReference type="Proteomes" id="UP000050640">
    <property type="component" value="Unplaced"/>
</dbReference>
<evidence type="ECO:0000256" key="1">
    <source>
        <dbReference type="SAM" id="MobiDB-lite"/>
    </source>
</evidence>
<evidence type="ECO:0000313" key="2">
    <source>
        <dbReference type="Proteomes" id="UP000050640"/>
    </source>
</evidence>
<dbReference type="STRING" id="1147741.A0A0R3RT58"/>